<gene>
    <name evidence="1" type="ORF">SAMN02745823_01248</name>
</gene>
<dbReference type="EMBL" id="FQXV01000003">
    <property type="protein sequence ID" value="SHH86353.1"/>
    <property type="molecule type" value="Genomic_DNA"/>
</dbReference>
<evidence type="ECO:0000313" key="2">
    <source>
        <dbReference type="Proteomes" id="UP000183995"/>
    </source>
</evidence>
<keyword evidence="2" id="KW-1185">Reference proteome</keyword>
<reference evidence="1 2" key="1">
    <citation type="submission" date="2016-11" db="EMBL/GenBank/DDBJ databases">
        <authorList>
            <person name="Jaros S."/>
            <person name="Januszkiewicz K."/>
            <person name="Wedrychowicz H."/>
        </authorList>
    </citation>
    <scope>NUCLEOTIDE SEQUENCE [LARGE SCALE GENOMIC DNA]</scope>
    <source>
        <strain evidence="1 2">DSM 10068</strain>
    </source>
</reference>
<protein>
    <submittedName>
        <fullName evidence="1">TIGR04076 family protein</fullName>
    </submittedName>
</protein>
<dbReference type="InterPro" id="IPR023811">
    <property type="entry name" value="CHP04076"/>
</dbReference>
<proteinExistence type="predicted"/>
<sequence length="99" mass="10648">MKRCKITVLGTLLFEDLRDAYMAPDFGACPAMKEGDVFTTGGLFGNSKPEGFCEYAWQAVQVMASTLAGGGKVFGEDFNIACCNDGIRPVILKLEAVDD</sequence>
<dbReference type="STRING" id="1123282.SAMN02745823_01248"/>
<dbReference type="AlphaFoldDB" id="A0A1M5WGH5"/>
<name>A0A1M5WGH5_9FIRM</name>
<dbReference type="RefSeq" id="WP_073076793.1">
    <property type="nucleotide sequence ID" value="NZ_FQXV01000003.1"/>
</dbReference>
<accession>A0A1M5WGH5</accession>
<dbReference type="Proteomes" id="UP000183995">
    <property type="component" value="Unassembled WGS sequence"/>
</dbReference>
<evidence type="ECO:0000313" key="1">
    <source>
        <dbReference type="EMBL" id="SHH86353.1"/>
    </source>
</evidence>
<organism evidence="1 2">
    <name type="scientific">Sporobacter termitidis DSM 10068</name>
    <dbReference type="NCBI Taxonomy" id="1123282"/>
    <lineage>
        <taxon>Bacteria</taxon>
        <taxon>Bacillati</taxon>
        <taxon>Bacillota</taxon>
        <taxon>Clostridia</taxon>
        <taxon>Eubacteriales</taxon>
        <taxon>Oscillospiraceae</taxon>
        <taxon>Sporobacter</taxon>
    </lineage>
</organism>
<dbReference type="NCBIfam" id="TIGR04076">
    <property type="entry name" value="TIGR04076 family protein"/>
    <property type="match status" value="1"/>
</dbReference>
<dbReference type="OrthoDB" id="5432414at2"/>